<organism evidence="1 2">
    <name type="scientific">Thalassotalea marina</name>
    <dbReference type="NCBI Taxonomy" id="1673741"/>
    <lineage>
        <taxon>Bacteria</taxon>
        <taxon>Pseudomonadati</taxon>
        <taxon>Pseudomonadota</taxon>
        <taxon>Gammaproteobacteria</taxon>
        <taxon>Alteromonadales</taxon>
        <taxon>Colwelliaceae</taxon>
        <taxon>Thalassotalea</taxon>
    </lineage>
</organism>
<accession>A0A919BHU8</accession>
<dbReference type="AlphaFoldDB" id="A0A919BHU8"/>
<proteinExistence type="predicted"/>
<keyword evidence="2" id="KW-1185">Reference proteome</keyword>
<dbReference type="EMBL" id="BNCK01000004">
    <property type="protein sequence ID" value="GHF91399.1"/>
    <property type="molecule type" value="Genomic_DNA"/>
</dbReference>
<comment type="caution">
    <text evidence="1">The sequence shown here is derived from an EMBL/GenBank/DDBJ whole genome shotgun (WGS) entry which is preliminary data.</text>
</comment>
<evidence type="ECO:0000313" key="2">
    <source>
        <dbReference type="Proteomes" id="UP000623842"/>
    </source>
</evidence>
<protein>
    <submittedName>
        <fullName evidence="1">Uncharacterized protein</fullName>
    </submittedName>
</protein>
<reference evidence="1" key="1">
    <citation type="journal article" date="2014" name="Int. J. Syst. Evol. Microbiol.">
        <title>Complete genome sequence of Corynebacterium casei LMG S-19264T (=DSM 44701T), isolated from a smear-ripened cheese.</title>
        <authorList>
            <consortium name="US DOE Joint Genome Institute (JGI-PGF)"/>
            <person name="Walter F."/>
            <person name="Albersmeier A."/>
            <person name="Kalinowski J."/>
            <person name="Ruckert C."/>
        </authorList>
    </citation>
    <scope>NUCLEOTIDE SEQUENCE</scope>
    <source>
        <strain evidence="1">KCTC 42731</strain>
    </source>
</reference>
<name>A0A919BHU8_9GAMM</name>
<gene>
    <name evidence="1" type="ORF">GCM10017161_19040</name>
</gene>
<evidence type="ECO:0000313" key="1">
    <source>
        <dbReference type="EMBL" id="GHF91399.1"/>
    </source>
</evidence>
<reference evidence="1" key="2">
    <citation type="submission" date="2020-09" db="EMBL/GenBank/DDBJ databases">
        <authorList>
            <person name="Sun Q."/>
            <person name="Kim S."/>
        </authorList>
    </citation>
    <scope>NUCLEOTIDE SEQUENCE</scope>
    <source>
        <strain evidence="1">KCTC 42731</strain>
    </source>
</reference>
<dbReference type="RefSeq" id="WP_189769732.1">
    <property type="nucleotide sequence ID" value="NZ_BNCK01000004.1"/>
</dbReference>
<sequence>MNAFPTALLIERPLIYASIYELSTIVFGSEGLAKLSTGDDKDEFDKLRVRHEIAQASKLLIEVAVVLRNLIDSDSWPMDPIHEIRVERRPEINVGVVRKGSKNEKVLTFRQACNKIIHAEHISFGMKEMPGKMKCLNGSVELHGKRNKDTWVADIQVADFIRMAVRQL</sequence>
<dbReference type="Proteomes" id="UP000623842">
    <property type="component" value="Unassembled WGS sequence"/>
</dbReference>